<evidence type="ECO:0000313" key="6">
    <source>
        <dbReference type="EMBL" id="BBA96340.1"/>
    </source>
</evidence>
<evidence type="ECO:0000259" key="5">
    <source>
        <dbReference type="PROSITE" id="PS50931"/>
    </source>
</evidence>
<dbReference type="InterPro" id="IPR000847">
    <property type="entry name" value="LysR_HTH_N"/>
</dbReference>
<dbReference type="Pfam" id="PF00126">
    <property type="entry name" value="HTH_1"/>
    <property type="match status" value="1"/>
</dbReference>
<dbReference type="InterPro" id="IPR036390">
    <property type="entry name" value="WH_DNA-bd_sf"/>
</dbReference>
<dbReference type="Pfam" id="PF03466">
    <property type="entry name" value="LysR_substrate"/>
    <property type="match status" value="1"/>
</dbReference>
<proteinExistence type="inferred from homology"/>
<sequence>MDRMSLMHSFVTVARIGSFSGAAKTLNFSGSLVSRHVAELERQLGVRLVNRTARSISLTEHGVRYAEFAARILKEIETEDASISHIHDRAEGHLSVIAPQWIGSLDLGDAMAAFSTAYPRISVRFELGGLSDRMYDFLDSGFDVALHARDLRDSSVRLRKVAALPFVLCASPEYLARHGAPARPDDLADHDCVVHTEEPTWRLGQGRAAVQLRVRNVVYSSNSHLALRKAAVHGRGVALLPQTVADDDLRSGGLREVLPQIGVPERPLYAIYGPGEAVPRKVSVFLEFLAAWFKDHRPTTLHLLAAPADPRPDGVRERDAS</sequence>
<organism evidence="6 7">
    <name type="scientific">Actinacidiphila reveromycinica</name>
    <dbReference type="NCBI Taxonomy" id="659352"/>
    <lineage>
        <taxon>Bacteria</taxon>
        <taxon>Bacillati</taxon>
        <taxon>Actinomycetota</taxon>
        <taxon>Actinomycetes</taxon>
        <taxon>Kitasatosporales</taxon>
        <taxon>Streptomycetaceae</taxon>
        <taxon>Actinacidiphila</taxon>
    </lineage>
</organism>
<dbReference type="FunFam" id="1.10.10.10:FF:000001">
    <property type="entry name" value="LysR family transcriptional regulator"/>
    <property type="match status" value="1"/>
</dbReference>
<dbReference type="CDD" id="cd08422">
    <property type="entry name" value="PBP2_CrgA_like"/>
    <property type="match status" value="1"/>
</dbReference>
<name>A0A7U3UPK0_9ACTN</name>
<dbReference type="SUPFAM" id="SSF46785">
    <property type="entry name" value="Winged helix' DNA-binding domain"/>
    <property type="match status" value="1"/>
</dbReference>
<dbReference type="InterPro" id="IPR058163">
    <property type="entry name" value="LysR-type_TF_proteobact-type"/>
</dbReference>
<evidence type="ECO:0000313" key="7">
    <source>
        <dbReference type="Proteomes" id="UP000595703"/>
    </source>
</evidence>
<gene>
    <name evidence="6" type="ORF">RVR_1596</name>
</gene>
<evidence type="ECO:0000256" key="1">
    <source>
        <dbReference type="ARBA" id="ARBA00009437"/>
    </source>
</evidence>
<evidence type="ECO:0000256" key="4">
    <source>
        <dbReference type="ARBA" id="ARBA00023163"/>
    </source>
</evidence>
<dbReference type="GO" id="GO:0003700">
    <property type="term" value="F:DNA-binding transcription factor activity"/>
    <property type="evidence" value="ECO:0007669"/>
    <property type="project" value="InterPro"/>
</dbReference>
<dbReference type="RefSeq" id="WP_202232789.1">
    <property type="nucleotide sequence ID" value="NZ_AP018365.1"/>
</dbReference>
<keyword evidence="7" id="KW-1185">Reference proteome</keyword>
<dbReference type="InterPro" id="IPR005119">
    <property type="entry name" value="LysR_subst-bd"/>
</dbReference>
<reference evidence="6 7" key="4">
    <citation type="journal article" date="2020" name="Sci. Rep.">
        <title>beta-carboline chemical signals induce reveromycin production through a LuxR family regulator in Streptomyces sp. SN-593.</title>
        <authorList>
            <person name="Panthee S."/>
            <person name="Kito N."/>
            <person name="Hayashi T."/>
            <person name="Shimizu T."/>
            <person name="Ishikawa J."/>
            <person name="Hamamoto H."/>
            <person name="Osada H."/>
            <person name="Takahashi S."/>
        </authorList>
    </citation>
    <scope>NUCLEOTIDE SEQUENCE [LARGE SCALE GENOMIC DNA]</scope>
    <source>
        <strain evidence="6 7">SN-593</strain>
    </source>
</reference>
<keyword evidence="3" id="KW-0238">DNA-binding</keyword>
<feature type="domain" description="HTH lysR-type" evidence="5">
    <location>
        <begin position="1"/>
        <end position="59"/>
    </location>
</feature>
<evidence type="ECO:0000256" key="2">
    <source>
        <dbReference type="ARBA" id="ARBA00023015"/>
    </source>
</evidence>
<dbReference type="InterPro" id="IPR036388">
    <property type="entry name" value="WH-like_DNA-bd_sf"/>
</dbReference>
<dbReference type="AlphaFoldDB" id="A0A7U3UPK0"/>
<reference evidence="6 7" key="1">
    <citation type="journal article" date="2010" name="J. Bacteriol.">
        <title>Biochemical characterization of a novel indole prenyltransferase from Streptomyces sp. SN-593.</title>
        <authorList>
            <person name="Takahashi S."/>
            <person name="Takagi H."/>
            <person name="Toyoda A."/>
            <person name="Uramoto M."/>
            <person name="Nogawa T."/>
            <person name="Ueki M."/>
            <person name="Sakaki Y."/>
            <person name="Osada H."/>
        </authorList>
    </citation>
    <scope>NUCLEOTIDE SEQUENCE [LARGE SCALE GENOMIC DNA]</scope>
    <source>
        <strain evidence="6 7">SN-593</strain>
    </source>
</reference>
<dbReference type="Proteomes" id="UP000595703">
    <property type="component" value="Chromosome"/>
</dbReference>
<keyword evidence="2" id="KW-0805">Transcription regulation</keyword>
<reference evidence="6 7" key="3">
    <citation type="journal article" date="2011" name="Nat. Chem. Biol.">
        <title>Reveromycin A biosynthesis uses RevG and RevJ for stereospecific spiroacetal formation.</title>
        <authorList>
            <person name="Takahashi S."/>
            <person name="Toyoda A."/>
            <person name="Sekiyama Y."/>
            <person name="Takagi H."/>
            <person name="Nogawa T."/>
            <person name="Uramoto M."/>
            <person name="Suzuki R."/>
            <person name="Koshino H."/>
            <person name="Kumano T."/>
            <person name="Panthee S."/>
            <person name="Dairi T."/>
            <person name="Ishikawa J."/>
            <person name="Ikeda H."/>
            <person name="Sakaki Y."/>
            <person name="Osada H."/>
        </authorList>
    </citation>
    <scope>NUCLEOTIDE SEQUENCE [LARGE SCALE GENOMIC DNA]</scope>
    <source>
        <strain evidence="6 7">SN-593</strain>
    </source>
</reference>
<evidence type="ECO:0000256" key="3">
    <source>
        <dbReference type="ARBA" id="ARBA00023125"/>
    </source>
</evidence>
<reference evidence="6 7" key="2">
    <citation type="journal article" date="2011" name="J. Antibiot.">
        <title>Furaquinocins I and J: novel polyketide isoprenoid hybrid compounds from Streptomyces reveromyceticus SN-593.</title>
        <authorList>
            <person name="Panthee S."/>
            <person name="Takahashi S."/>
            <person name="Takagi H."/>
            <person name="Nogawa T."/>
            <person name="Oowada E."/>
            <person name="Uramoto M."/>
            <person name="Osada H."/>
        </authorList>
    </citation>
    <scope>NUCLEOTIDE SEQUENCE [LARGE SCALE GENOMIC DNA]</scope>
    <source>
        <strain evidence="6 7">SN-593</strain>
    </source>
</reference>
<dbReference type="PROSITE" id="PS50931">
    <property type="entry name" value="HTH_LYSR"/>
    <property type="match status" value="1"/>
</dbReference>
<dbReference type="SUPFAM" id="SSF53850">
    <property type="entry name" value="Periplasmic binding protein-like II"/>
    <property type="match status" value="1"/>
</dbReference>
<dbReference type="Gene3D" id="1.10.10.10">
    <property type="entry name" value="Winged helix-like DNA-binding domain superfamily/Winged helix DNA-binding domain"/>
    <property type="match status" value="1"/>
</dbReference>
<dbReference type="Gene3D" id="3.40.190.290">
    <property type="match status" value="1"/>
</dbReference>
<accession>A0A7U3UPK0</accession>
<dbReference type="GO" id="GO:0006351">
    <property type="term" value="P:DNA-templated transcription"/>
    <property type="evidence" value="ECO:0007669"/>
    <property type="project" value="TreeGrafter"/>
</dbReference>
<dbReference type="GO" id="GO:0043565">
    <property type="term" value="F:sequence-specific DNA binding"/>
    <property type="evidence" value="ECO:0007669"/>
    <property type="project" value="TreeGrafter"/>
</dbReference>
<dbReference type="EMBL" id="AP018365">
    <property type="protein sequence ID" value="BBA96340.1"/>
    <property type="molecule type" value="Genomic_DNA"/>
</dbReference>
<keyword evidence="4" id="KW-0804">Transcription</keyword>
<dbReference type="KEGG" id="arev:RVR_1596"/>
<comment type="similarity">
    <text evidence="1">Belongs to the LysR transcriptional regulatory family.</text>
</comment>
<protein>
    <submittedName>
        <fullName evidence="6">Putative LysR family transcriptional regulator</fullName>
    </submittedName>
</protein>
<dbReference type="PANTHER" id="PTHR30537:SF5">
    <property type="entry name" value="HTH-TYPE TRANSCRIPTIONAL ACTIVATOR TTDR-RELATED"/>
    <property type="match status" value="1"/>
</dbReference>
<dbReference type="PANTHER" id="PTHR30537">
    <property type="entry name" value="HTH-TYPE TRANSCRIPTIONAL REGULATOR"/>
    <property type="match status" value="1"/>
</dbReference>